<sequence length="316" mass="36789">MKIDRLLAIVILLLNRRMIQAKELSERFEVSVRTIYRDIDALACAGIPVVTYQGAGGGIGLSEGYRLDRALLNDEELAAIVTALRSLATSDPEADHPSLLLEKIQQIIPASRAEHFRFRTEQFIVDYSDWGGRGELQGVLSLLKQAISGLHPVHFRYKDAEGRISSRSFEPYTLVLKHHQWYVYGRCMAREQFRMFKLIRMREVSIAEDSTFVREPIVLEELPWQQSWNKPDNQIRLVLRFSPDRVHLAEEWFGHENLEEEEDRRVIVTCRFPENDWLYGFILSFGVHVEVLEPPHVRDRIRTMVQQMQHNYDGTT</sequence>
<dbReference type="Proteomes" id="UP001580346">
    <property type="component" value="Unassembled WGS sequence"/>
</dbReference>
<dbReference type="PROSITE" id="PS51000">
    <property type="entry name" value="HTH_DEOR_2"/>
    <property type="match status" value="1"/>
</dbReference>
<dbReference type="InterPro" id="IPR057727">
    <property type="entry name" value="WCX_dom"/>
</dbReference>
<evidence type="ECO:0000313" key="4">
    <source>
        <dbReference type="EMBL" id="MFB5269622.1"/>
    </source>
</evidence>
<dbReference type="InterPro" id="IPR051534">
    <property type="entry name" value="CBASS_pafABC_assoc_protein"/>
</dbReference>
<dbReference type="PANTHER" id="PTHR34580:SF8">
    <property type="entry name" value="WYL DOMAIN-CONTAINING PROTEIN"/>
    <property type="match status" value="1"/>
</dbReference>
<dbReference type="InterPro" id="IPR036388">
    <property type="entry name" value="WH-like_DNA-bd_sf"/>
</dbReference>
<keyword evidence="2" id="KW-0804">Transcription</keyword>
<dbReference type="SUPFAM" id="SSF46785">
    <property type="entry name" value="Winged helix' DNA-binding domain"/>
    <property type="match status" value="1"/>
</dbReference>
<dbReference type="Pfam" id="PF25583">
    <property type="entry name" value="WCX"/>
    <property type="match status" value="1"/>
</dbReference>
<dbReference type="InterPro" id="IPR001034">
    <property type="entry name" value="DeoR_HTH"/>
</dbReference>
<keyword evidence="1" id="KW-0805">Transcription regulation</keyword>
<dbReference type="Gene3D" id="1.10.10.10">
    <property type="entry name" value="Winged helix-like DNA-binding domain superfamily/Winged helix DNA-binding domain"/>
    <property type="match status" value="1"/>
</dbReference>
<keyword evidence="5" id="KW-1185">Reference proteome</keyword>
<dbReference type="InterPro" id="IPR028349">
    <property type="entry name" value="PafC-like"/>
</dbReference>
<evidence type="ECO:0000256" key="1">
    <source>
        <dbReference type="ARBA" id="ARBA00023015"/>
    </source>
</evidence>
<dbReference type="InterPro" id="IPR013196">
    <property type="entry name" value="HTH_11"/>
</dbReference>
<dbReference type="InterPro" id="IPR036390">
    <property type="entry name" value="WH_DNA-bd_sf"/>
</dbReference>
<reference evidence="4 5" key="1">
    <citation type="submission" date="2024-09" db="EMBL/GenBank/DDBJ databases">
        <title>Paenibacillus zeirhizospherea sp. nov., isolated from surface of the maize (Zea mays) roots in a horticulture field, Hungary.</title>
        <authorList>
            <person name="Marton D."/>
            <person name="Farkas M."/>
            <person name="Bedics A."/>
            <person name="Toth E."/>
            <person name="Tancsics A."/>
            <person name="Boka K."/>
            <person name="Maroti G."/>
            <person name="Kriszt B."/>
            <person name="Cserhati M."/>
        </authorList>
    </citation>
    <scope>NUCLEOTIDE SEQUENCE [LARGE SCALE GENOMIC DNA]</scope>
    <source>
        <strain evidence="4 5">KCTC 33519</strain>
    </source>
</reference>
<evidence type="ECO:0000259" key="3">
    <source>
        <dbReference type="PROSITE" id="PS51000"/>
    </source>
</evidence>
<evidence type="ECO:0000256" key="2">
    <source>
        <dbReference type="ARBA" id="ARBA00023163"/>
    </source>
</evidence>
<dbReference type="Pfam" id="PF13280">
    <property type="entry name" value="WYL"/>
    <property type="match status" value="1"/>
</dbReference>
<feature type="domain" description="HTH deoR-type" evidence="3">
    <location>
        <begin position="2"/>
        <end position="57"/>
    </location>
</feature>
<dbReference type="PROSITE" id="PS52050">
    <property type="entry name" value="WYL"/>
    <property type="match status" value="1"/>
</dbReference>
<dbReference type="InterPro" id="IPR026881">
    <property type="entry name" value="WYL_dom"/>
</dbReference>
<proteinExistence type="predicted"/>
<accession>A0ABV5B072</accession>
<dbReference type="SMART" id="SM00420">
    <property type="entry name" value="HTH_DEOR"/>
    <property type="match status" value="1"/>
</dbReference>
<dbReference type="PANTHER" id="PTHR34580">
    <property type="match status" value="1"/>
</dbReference>
<dbReference type="PIRSF" id="PIRSF016838">
    <property type="entry name" value="PafC"/>
    <property type="match status" value="1"/>
</dbReference>
<dbReference type="EMBL" id="JBHHMI010000035">
    <property type="protein sequence ID" value="MFB5269622.1"/>
    <property type="molecule type" value="Genomic_DNA"/>
</dbReference>
<comment type="caution">
    <text evidence="4">The sequence shown here is derived from an EMBL/GenBank/DDBJ whole genome shotgun (WGS) entry which is preliminary data.</text>
</comment>
<organism evidence="4 5">
    <name type="scientific">Paenibacillus enshidis</name>
    <dbReference type="NCBI Taxonomy" id="1458439"/>
    <lineage>
        <taxon>Bacteria</taxon>
        <taxon>Bacillati</taxon>
        <taxon>Bacillota</taxon>
        <taxon>Bacilli</taxon>
        <taxon>Bacillales</taxon>
        <taxon>Paenibacillaceae</taxon>
        <taxon>Paenibacillus</taxon>
    </lineage>
</organism>
<gene>
    <name evidence="4" type="ORF">ACE41H_22945</name>
</gene>
<dbReference type="Pfam" id="PF08279">
    <property type="entry name" value="HTH_11"/>
    <property type="match status" value="1"/>
</dbReference>
<protein>
    <submittedName>
        <fullName evidence="4">Helix-turn-helix transcriptional regulator</fullName>
    </submittedName>
</protein>
<evidence type="ECO:0000313" key="5">
    <source>
        <dbReference type="Proteomes" id="UP001580346"/>
    </source>
</evidence>
<name>A0ABV5B072_9BACL</name>
<dbReference type="RefSeq" id="WP_375357892.1">
    <property type="nucleotide sequence ID" value="NZ_JBHHMI010000035.1"/>
</dbReference>